<name>A0A9E7D7A3_9ACTO</name>
<organism evidence="2 3">
    <name type="scientific">Actinomyces graevenitzii</name>
    <dbReference type="NCBI Taxonomy" id="55565"/>
    <lineage>
        <taxon>Bacteria</taxon>
        <taxon>Bacillati</taxon>
        <taxon>Actinomycetota</taxon>
        <taxon>Actinomycetes</taxon>
        <taxon>Actinomycetales</taxon>
        <taxon>Actinomycetaceae</taxon>
        <taxon>Actinomyces</taxon>
    </lineage>
</organism>
<feature type="domain" description="Bro-N" evidence="1">
    <location>
        <begin position="15"/>
        <end position="52"/>
    </location>
</feature>
<dbReference type="Proteomes" id="UP000830236">
    <property type="component" value="Chromosome"/>
</dbReference>
<dbReference type="EMBL" id="CP097095">
    <property type="protein sequence ID" value="UQF80418.1"/>
    <property type="molecule type" value="Genomic_DNA"/>
</dbReference>
<evidence type="ECO:0000259" key="1">
    <source>
        <dbReference type="Pfam" id="PF02498"/>
    </source>
</evidence>
<protein>
    <recommendedName>
        <fullName evidence="1">Bro-N domain-containing protein</fullName>
    </recommendedName>
</protein>
<evidence type="ECO:0000313" key="3">
    <source>
        <dbReference type="Proteomes" id="UP000830236"/>
    </source>
</evidence>
<accession>A0A9E7D7A3</accession>
<dbReference type="InterPro" id="IPR003497">
    <property type="entry name" value="BRO_N_domain"/>
</dbReference>
<dbReference type="AlphaFoldDB" id="A0A9E7D7A3"/>
<proteinExistence type="predicted"/>
<dbReference type="KEGG" id="agh:M3I41_03885"/>
<dbReference type="Pfam" id="PF02498">
    <property type="entry name" value="Bro-N"/>
    <property type="match status" value="1"/>
</dbReference>
<evidence type="ECO:0000313" key="2">
    <source>
        <dbReference type="EMBL" id="UQF80418.1"/>
    </source>
</evidence>
<reference evidence="2" key="1">
    <citation type="submission" date="2022-05" db="EMBL/GenBank/DDBJ databases">
        <title>Using nanopore sequencing to obtain complete genomes from saliva samples.</title>
        <authorList>
            <person name="Baker J.L."/>
        </authorList>
    </citation>
    <scope>NUCLEOTIDE SEQUENCE</scope>
    <source>
        <strain evidence="2">JCVI-JB-Ag32</strain>
    </source>
</reference>
<gene>
    <name evidence="2" type="ORF">M3I41_03885</name>
</gene>
<sequence>MSTDLTLFTHPIFGNLRTIVDGETIYICAKDAATALGYSNTNDAIKRHCKGVVKRYPHLSCAICISAYKTWRCSWL</sequence>